<dbReference type="InterPro" id="IPR008427">
    <property type="entry name" value="Extracellular_membr_CFEM_dom"/>
</dbReference>
<proteinExistence type="inferred from homology"/>
<keyword evidence="7" id="KW-1015">Disulfide bond</keyword>
<dbReference type="Proteomes" id="UP000030706">
    <property type="component" value="Unassembled WGS sequence"/>
</dbReference>
<feature type="region of interest" description="Disordered" evidence="9">
    <location>
        <begin position="182"/>
        <end position="202"/>
    </location>
</feature>
<feature type="signal peptide" evidence="10">
    <location>
        <begin position="1"/>
        <end position="17"/>
    </location>
</feature>
<feature type="compositionally biased region" description="Low complexity" evidence="9">
    <location>
        <begin position="183"/>
        <end position="202"/>
    </location>
</feature>
<dbReference type="AlphaFoldDB" id="A0A074X7M4"/>
<evidence type="ECO:0000256" key="4">
    <source>
        <dbReference type="ARBA" id="ARBA00022525"/>
    </source>
</evidence>
<evidence type="ECO:0000256" key="8">
    <source>
        <dbReference type="ARBA" id="ARBA00023288"/>
    </source>
</evidence>
<evidence type="ECO:0000256" key="2">
    <source>
        <dbReference type="ARBA" id="ARBA00004613"/>
    </source>
</evidence>
<keyword evidence="5" id="KW-0472">Membrane</keyword>
<gene>
    <name evidence="13" type="ORF">M438DRAFT_338166</name>
</gene>
<feature type="domain" description="CFEM" evidence="11">
    <location>
        <begin position="105"/>
        <end position="168"/>
    </location>
</feature>
<dbReference type="Pfam" id="PF05730">
    <property type="entry name" value="CFEM"/>
    <property type="match status" value="1"/>
</dbReference>
<comment type="subcellular location">
    <subcellularLocation>
        <location evidence="1">Membrane</location>
        <topology evidence="1">Lipid-anchor</topology>
        <topology evidence="1">GPI-anchor</topology>
    </subcellularLocation>
    <subcellularLocation>
        <location evidence="2">Secreted</location>
    </subcellularLocation>
</comment>
<evidence type="ECO:0000259" key="12">
    <source>
        <dbReference type="Pfam" id="PF09792"/>
    </source>
</evidence>
<protein>
    <recommendedName>
        <fullName evidence="15">Ubiquitin 3 binding protein But2 C-terminal domain-containing protein</fullName>
    </recommendedName>
</protein>
<dbReference type="InterPro" id="IPR018620">
    <property type="entry name" value="Ubiquitin3-bd_protein_But2_C"/>
</dbReference>
<evidence type="ECO:0000256" key="3">
    <source>
        <dbReference type="ARBA" id="ARBA00010031"/>
    </source>
</evidence>
<keyword evidence="14" id="KW-1185">Reference proteome</keyword>
<dbReference type="HOGENOM" id="CLU_447567_0_0_1"/>
<feature type="region of interest" description="Disordered" evidence="9">
    <location>
        <begin position="381"/>
        <end position="402"/>
    </location>
</feature>
<accession>A0A074X7M4</accession>
<dbReference type="RefSeq" id="XP_029757580.1">
    <property type="nucleotide sequence ID" value="XM_029904092.1"/>
</dbReference>
<evidence type="ECO:0000259" key="11">
    <source>
        <dbReference type="Pfam" id="PF05730"/>
    </source>
</evidence>
<feature type="chain" id="PRO_5001703115" description="Ubiquitin 3 binding protein But2 C-terminal domain-containing protein" evidence="10">
    <location>
        <begin position="18"/>
        <end position="610"/>
    </location>
</feature>
<reference evidence="13 14" key="1">
    <citation type="journal article" date="2014" name="BMC Genomics">
        <title>Genome sequencing of four Aureobasidium pullulans varieties: biotechnological potential, stress tolerance, and description of new species.</title>
        <authorList>
            <person name="Gostin Ar C."/>
            <person name="Ohm R.A."/>
            <person name="Kogej T."/>
            <person name="Sonjak S."/>
            <person name="Turk M."/>
            <person name="Zajc J."/>
            <person name="Zalar P."/>
            <person name="Grube M."/>
            <person name="Sun H."/>
            <person name="Han J."/>
            <person name="Sharma A."/>
            <person name="Chiniquy J."/>
            <person name="Ngan C.Y."/>
            <person name="Lipzen A."/>
            <person name="Barry K."/>
            <person name="Grigoriev I.V."/>
            <person name="Gunde-Cimerman N."/>
        </authorList>
    </citation>
    <scope>NUCLEOTIDE SEQUENCE [LARGE SCALE GENOMIC DNA]</scope>
    <source>
        <strain evidence="13 14">EXF-150</strain>
    </source>
</reference>
<dbReference type="PANTHER" id="PTHR39613">
    <property type="entry name" value="ANCHORED CELL WALL PROTEIN, PUTATIVE (AFU_ORTHOLOGUE AFUA_4G08960)-RELATED"/>
    <property type="match status" value="1"/>
</dbReference>
<keyword evidence="5" id="KW-0325">Glycoprotein</keyword>
<keyword evidence="6 10" id="KW-0732">Signal</keyword>
<dbReference type="Pfam" id="PF09792">
    <property type="entry name" value="But2"/>
    <property type="match status" value="1"/>
</dbReference>
<name>A0A074X7M4_AURPU</name>
<dbReference type="GeneID" id="40746398"/>
<evidence type="ECO:0000313" key="13">
    <source>
        <dbReference type="EMBL" id="KEQ81393.1"/>
    </source>
</evidence>
<evidence type="ECO:0000256" key="9">
    <source>
        <dbReference type="SAM" id="MobiDB-lite"/>
    </source>
</evidence>
<evidence type="ECO:0000256" key="6">
    <source>
        <dbReference type="ARBA" id="ARBA00022729"/>
    </source>
</evidence>
<dbReference type="PANTHER" id="PTHR39613:SF1">
    <property type="entry name" value="ANCHORED CELL WALL PROTEIN, PUTATIVE (AFU_ORTHOLOGUE AFUA_4G08960)-RELATED"/>
    <property type="match status" value="1"/>
</dbReference>
<keyword evidence="8" id="KW-0449">Lipoprotein</keyword>
<evidence type="ECO:0000256" key="1">
    <source>
        <dbReference type="ARBA" id="ARBA00004589"/>
    </source>
</evidence>
<evidence type="ECO:0000313" key="14">
    <source>
        <dbReference type="Proteomes" id="UP000030706"/>
    </source>
</evidence>
<keyword evidence="4" id="KW-0964">Secreted</keyword>
<dbReference type="STRING" id="1043002.A0A074X7M4"/>
<evidence type="ECO:0008006" key="15">
    <source>
        <dbReference type="Google" id="ProtNLM"/>
    </source>
</evidence>
<sequence>MILNILSFALTVTLVASQATKPPCADPGLLSGIIAFCGAGGYTANATCQCQNIDQILNAAVPILDALCPADSVAITPDAYYDIACRDSPNAPRPTTIPSALPNPGSLPNCGAGAFSDATKSATTCLPYDFGCMCRNLDSLIVAATPELNSGCSVEDASTSVEVYRRLCVQFQAALTQATGSITLSRSSQMPSSPSSVLQSSSSTSSATSTLFSSSQSSSSSTSSSILAGGSGSTFDSVLVTSTLTSAQTPLASTSTQTSSVSLSTKLSTDLIYATTSKNPVIASESETTKAFTNTSTVTATCTSGCGKPVTTSVRIWSIYTIVTNLVTYCTGSTTLTIDETMTITVTAPTTLTVPCTSTISKEVWVQTTLPTPIAHTSQHAQSAAAVDSSGTLSGVSPPAASAAEGSAVPAHTIVTANCPAQVTVTVTITSTMLQAMDTPSSAPSGARTATTMVTSRTSFVEPAANTSGGKCPLQLINNSYEFPHRLEINGNAGYFGQVSKSDSTCVEFDIPVSYAGKTCTTYFSLPNKQDLKTSSYDLSASPGGKITVTAESSNTVTSFVPAGDKAFKVDSGKCQPGRVSYVMTTPDDVYINWFQDRNDCALGMFVVAS</sequence>
<dbReference type="GO" id="GO:0005576">
    <property type="term" value="C:extracellular region"/>
    <property type="evidence" value="ECO:0007669"/>
    <property type="project" value="UniProtKB-SubCell"/>
</dbReference>
<feature type="domain" description="Ubiquitin 3 binding protein But2 C-terminal" evidence="12">
    <location>
        <begin position="493"/>
        <end position="599"/>
    </location>
</feature>
<keyword evidence="5" id="KW-0336">GPI-anchor</keyword>
<evidence type="ECO:0000256" key="10">
    <source>
        <dbReference type="SAM" id="SignalP"/>
    </source>
</evidence>
<evidence type="ECO:0000256" key="7">
    <source>
        <dbReference type="ARBA" id="ARBA00023157"/>
    </source>
</evidence>
<comment type="similarity">
    <text evidence="3">Belongs to the RBT5 family.</text>
</comment>
<evidence type="ECO:0000256" key="5">
    <source>
        <dbReference type="ARBA" id="ARBA00022622"/>
    </source>
</evidence>
<organism evidence="13 14">
    <name type="scientific">Aureobasidium pullulans EXF-150</name>
    <dbReference type="NCBI Taxonomy" id="1043002"/>
    <lineage>
        <taxon>Eukaryota</taxon>
        <taxon>Fungi</taxon>
        <taxon>Dikarya</taxon>
        <taxon>Ascomycota</taxon>
        <taxon>Pezizomycotina</taxon>
        <taxon>Dothideomycetes</taxon>
        <taxon>Dothideomycetidae</taxon>
        <taxon>Dothideales</taxon>
        <taxon>Saccotheciaceae</taxon>
        <taxon>Aureobasidium</taxon>
    </lineage>
</organism>
<dbReference type="GO" id="GO:0098552">
    <property type="term" value="C:side of membrane"/>
    <property type="evidence" value="ECO:0007669"/>
    <property type="project" value="UniProtKB-KW"/>
</dbReference>
<dbReference type="EMBL" id="KL584992">
    <property type="protein sequence ID" value="KEQ81393.1"/>
    <property type="molecule type" value="Genomic_DNA"/>
</dbReference>